<reference evidence="2 3" key="1">
    <citation type="submission" date="2019-12" db="EMBL/GenBank/DDBJ databases">
        <authorList>
            <person name="Li C."/>
            <person name="Zhao J."/>
        </authorList>
    </citation>
    <scope>NUCLEOTIDE SEQUENCE [LARGE SCALE GENOMIC DNA]</scope>
    <source>
        <strain evidence="2 3">NEAU-DD11</strain>
    </source>
</reference>
<accession>A0A7X3G0Y7</accession>
<dbReference type="RefSeq" id="WP_056123162.1">
    <property type="nucleotide sequence ID" value="NZ_WSES01000005.1"/>
</dbReference>
<sequence>MQAIPTIYFPGLCAEALSFYRDVLHADVLFQLTAIPDSQPRFLEPGSPGKIIRAGLRIGESTVYFSEGHHPGQAPVFAGFSMNLHVDSADEALRILQALGEGGDVRVPLRATAWTDAFCAVIDRYGLHWMIETGSPQ</sequence>
<dbReference type="SUPFAM" id="SSF54593">
    <property type="entry name" value="Glyoxalase/Bleomycin resistance protein/Dihydroxybiphenyl dioxygenase"/>
    <property type="match status" value="1"/>
</dbReference>
<name>A0A7X3G0Y7_9BURK</name>
<evidence type="ECO:0000259" key="1">
    <source>
        <dbReference type="Pfam" id="PF06983"/>
    </source>
</evidence>
<dbReference type="Proteomes" id="UP000443353">
    <property type="component" value="Unassembled WGS sequence"/>
</dbReference>
<dbReference type="PANTHER" id="PTHR33990:SF1">
    <property type="entry name" value="PROTEIN YJDN"/>
    <property type="match status" value="1"/>
</dbReference>
<dbReference type="InterPro" id="IPR028973">
    <property type="entry name" value="PhnB-like"/>
</dbReference>
<dbReference type="Gene3D" id="3.10.180.10">
    <property type="entry name" value="2,3-Dihydroxybiphenyl 1,2-Dioxygenase, domain 1"/>
    <property type="match status" value="1"/>
</dbReference>
<evidence type="ECO:0000313" key="2">
    <source>
        <dbReference type="EMBL" id="MVW61671.1"/>
    </source>
</evidence>
<comment type="caution">
    <text evidence="2">The sequence shown here is derived from an EMBL/GenBank/DDBJ whole genome shotgun (WGS) entry which is preliminary data.</text>
</comment>
<dbReference type="Pfam" id="PF06983">
    <property type="entry name" value="3-dmu-9_3-mt"/>
    <property type="match status" value="1"/>
</dbReference>
<keyword evidence="3" id="KW-1185">Reference proteome</keyword>
<protein>
    <submittedName>
        <fullName evidence="2">VOC family protein</fullName>
    </submittedName>
</protein>
<dbReference type="InterPro" id="IPR029068">
    <property type="entry name" value="Glyas_Bleomycin-R_OHBP_Dase"/>
</dbReference>
<proteinExistence type="predicted"/>
<feature type="domain" description="PhnB-like" evidence="1">
    <location>
        <begin position="3"/>
        <end position="131"/>
    </location>
</feature>
<organism evidence="2 3">
    <name type="scientific">Massilia cellulosiltytica</name>
    <dbReference type="NCBI Taxonomy" id="2683234"/>
    <lineage>
        <taxon>Bacteria</taxon>
        <taxon>Pseudomonadati</taxon>
        <taxon>Pseudomonadota</taxon>
        <taxon>Betaproteobacteria</taxon>
        <taxon>Burkholderiales</taxon>
        <taxon>Oxalobacteraceae</taxon>
        <taxon>Telluria group</taxon>
        <taxon>Massilia</taxon>
    </lineage>
</organism>
<evidence type="ECO:0000313" key="3">
    <source>
        <dbReference type="Proteomes" id="UP000443353"/>
    </source>
</evidence>
<dbReference type="EMBL" id="WSES01000005">
    <property type="protein sequence ID" value="MVW61671.1"/>
    <property type="molecule type" value="Genomic_DNA"/>
</dbReference>
<gene>
    <name evidence="2" type="ORF">GPY61_17205</name>
</gene>
<dbReference type="AlphaFoldDB" id="A0A7X3G0Y7"/>
<dbReference type="PANTHER" id="PTHR33990">
    <property type="entry name" value="PROTEIN YJDN-RELATED"/>
    <property type="match status" value="1"/>
</dbReference>